<gene>
    <name evidence="1" type="ORF">P2L57_39875</name>
</gene>
<dbReference type="EMBL" id="JARHTQ010000102">
    <property type="protein sequence ID" value="MDF2261650.1"/>
    <property type="molecule type" value="Genomic_DNA"/>
</dbReference>
<reference evidence="1 2" key="1">
    <citation type="submission" date="2023-03" db="EMBL/GenBank/DDBJ databases">
        <title>Draft genome sequence of type strain Streptomyces ferralitis JCM 14344.</title>
        <authorList>
            <person name="Klaysubun C."/>
            <person name="Duangmal K."/>
        </authorList>
    </citation>
    <scope>NUCLEOTIDE SEQUENCE [LARGE SCALE GENOMIC DNA]</scope>
    <source>
        <strain evidence="1 2">JCM 14344</strain>
    </source>
</reference>
<comment type="caution">
    <text evidence="1">The sequence shown here is derived from an EMBL/GenBank/DDBJ whole genome shotgun (WGS) entry which is preliminary data.</text>
</comment>
<accession>A0ABT5ZCU2</accession>
<dbReference type="Proteomes" id="UP001220022">
    <property type="component" value="Unassembled WGS sequence"/>
</dbReference>
<organism evidence="1 2">
    <name type="scientific">Streptantibioticus ferralitis</name>
    <dbReference type="NCBI Taxonomy" id="236510"/>
    <lineage>
        <taxon>Bacteria</taxon>
        <taxon>Bacillati</taxon>
        <taxon>Actinomycetota</taxon>
        <taxon>Actinomycetes</taxon>
        <taxon>Kitasatosporales</taxon>
        <taxon>Streptomycetaceae</taxon>
        <taxon>Streptantibioticus</taxon>
    </lineage>
</organism>
<name>A0ABT5ZCU2_9ACTN</name>
<protein>
    <recommendedName>
        <fullName evidence="3">Transposase</fullName>
    </recommendedName>
</protein>
<evidence type="ECO:0000313" key="2">
    <source>
        <dbReference type="Proteomes" id="UP001220022"/>
    </source>
</evidence>
<keyword evidence="2" id="KW-1185">Reference proteome</keyword>
<dbReference type="RefSeq" id="WP_275823502.1">
    <property type="nucleotide sequence ID" value="NZ_BAAANM010000116.1"/>
</dbReference>
<sequence length="74" mass="8372">MDRRRELLACDFFEAVTLTGARLHVLTVIEQASRRIRILGTTAHPNAAWVTQTARNLITDLEDARSASKLLHRC</sequence>
<evidence type="ECO:0000313" key="1">
    <source>
        <dbReference type="EMBL" id="MDF2261650.1"/>
    </source>
</evidence>
<evidence type="ECO:0008006" key="3">
    <source>
        <dbReference type="Google" id="ProtNLM"/>
    </source>
</evidence>
<proteinExistence type="predicted"/>